<comment type="similarity">
    <text evidence="2 6">Belongs to the FPP/GGPP synthase family.</text>
</comment>
<dbReference type="CDD" id="cd00685">
    <property type="entry name" value="Trans_IPPS_HT"/>
    <property type="match status" value="1"/>
</dbReference>
<evidence type="ECO:0000256" key="2">
    <source>
        <dbReference type="ARBA" id="ARBA00006706"/>
    </source>
</evidence>
<dbReference type="Gene3D" id="1.10.600.10">
    <property type="entry name" value="Farnesyl Diphosphate Synthase"/>
    <property type="match status" value="1"/>
</dbReference>
<evidence type="ECO:0000256" key="4">
    <source>
        <dbReference type="ARBA" id="ARBA00022723"/>
    </source>
</evidence>
<dbReference type="PANTHER" id="PTHR12001:SF69">
    <property type="entry name" value="ALL TRANS-POLYPRENYL-DIPHOSPHATE SYNTHASE PDSS1"/>
    <property type="match status" value="1"/>
</dbReference>
<reference evidence="8" key="1">
    <citation type="journal article" date="2019" name="Int. J. Syst. Evol. Microbiol.">
        <title>The Global Catalogue of Microorganisms (GCM) 10K type strain sequencing project: providing services to taxonomists for standard genome sequencing and annotation.</title>
        <authorList>
            <consortium name="The Broad Institute Genomics Platform"/>
            <consortium name="The Broad Institute Genome Sequencing Center for Infectious Disease"/>
            <person name="Wu L."/>
            <person name="Ma J."/>
        </authorList>
    </citation>
    <scope>NUCLEOTIDE SEQUENCE [LARGE SCALE GENOMIC DNA]</scope>
    <source>
        <strain evidence="8">CGMCC 4.7683</strain>
    </source>
</reference>
<accession>A0ABQ3LG68</accession>
<dbReference type="PANTHER" id="PTHR12001">
    <property type="entry name" value="GERANYLGERANYL PYROPHOSPHATE SYNTHASE"/>
    <property type="match status" value="1"/>
</dbReference>
<gene>
    <name evidence="7" type="ORF">GCM10017790_14720</name>
</gene>
<dbReference type="InterPro" id="IPR033749">
    <property type="entry name" value="Polyprenyl_synt_CS"/>
</dbReference>
<dbReference type="Pfam" id="PF00348">
    <property type="entry name" value="polyprenyl_synt"/>
    <property type="match status" value="1"/>
</dbReference>
<sequence>MIETLGPGVGDRSAMIRDALVRRERRAGDRFDELIGHALAGQGKLVRPLALLASAEAVGGSADSALPAAIAVEYLHVASLVHDDIIDGDDLRRGRPSVHARYGVAEAIVTGDALLFELFAIIADGGLPAETVAPVVAEIASAGNDLCRGQVLESGLEHDSALEDYLEVAGLKTAALFRAACRAGALLGGGSTGQIELLGSYGEHTGIAFQMYDDCLPYLADSSRVGKPAVSDAVNLRPTWPVLLAYRDGEPKHRRLIETALSGALPPEETLRSLRVAVLASGGLDSACRSAREHAGRARARLSELPVAAATARLARITDRAVDRDR</sequence>
<dbReference type="InterPro" id="IPR000092">
    <property type="entry name" value="Polyprenyl_synt"/>
</dbReference>
<organism evidence="7 8">
    <name type="scientific">Amycolatopsis oliviviridis</name>
    <dbReference type="NCBI Taxonomy" id="1471590"/>
    <lineage>
        <taxon>Bacteria</taxon>
        <taxon>Bacillati</taxon>
        <taxon>Actinomycetota</taxon>
        <taxon>Actinomycetes</taxon>
        <taxon>Pseudonocardiales</taxon>
        <taxon>Pseudonocardiaceae</taxon>
        <taxon>Amycolatopsis</taxon>
    </lineage>
</organism>
<proteinExistence type="inferred from homology"/>
<keyword evidence="8" id="KW-1185">Reference proteome</keyword>
<comment type="cofactor">
    <cofactor evidence="1">
        <name>Mg(2+)</name>
        <dbReference type="ChEBI" id="CHEBI:18420"/>
    </cofactor>
</comment>
<evidence type="ECO:0000313" key="8">
    <source>
        <dbReference type="Proteomes" id="UP000635387"/>
    </source>
</evidence>
<dbReference type="SFLD" id="SFLDS00005">
    <property type="entry name" value="Isoprenoid_Synthase_Type_I"/>
    <property type="match status" value="1"/>
</dbReference>
<dbReference type="PROSITE" id="PS00723">
    <property type="entry name" value="POLYPRENYL_SYNTHASE_1"/>
    <property type="match status" value="1"/>
</dbReference>
<keyword evidence="3 6" id="KW-0808">Transferase</keyword>
<dbReference type="SFLD" id="SFLDG01017">
    <property type="entry name" value="Polyprenyl_Transferase_Like"/>
    <property type="match status" value="1"/>
</dbReference>
<dbReference type="Proteomes" id="UP000635387">
    <property type="component" value="Unassembled WGS sequence"/>
</dbReference>
<evidence type="ECO:0000313" key="7">
    <source>
        <dbReference type="EMBL" id="GHH07694.1"/>
    </source>
</evidence>
<evidence type="ECO:0000256" key="3">
    <source>
        <dbReference type="ARBA" id="ARBA00022679"/>
    </source>
</evidence>
<protein>
    <submittedName>
        <fullName evidence="7">Serralysin</fullName>
    </submittedName>
</protein>
<keyword evidence="5" id="KW-0460">Magnesium</keyword>
<dbReference type="RefSeq" id="WP_191252916.1">
    <property type="nucleotide sequence ID" value="NZ_BNAY01000001.1"/>
</dbReference>
<evidence type="ECO:0000256" key="6">
    <source>
        <dbReference type="RuleBase" id="RU004466"/>
    </source>
</evidence>
<dbReference type="InterPro" id="IPR008949">
    <property type="entry name" value="Isoprenoid_synthase_dom_sf"/>
</dbReference>
<evidence type="ECO:0000256" key="1">
    <source>
        <dbReference type="ARBA" id="ARBA00001946"/>
    </source>
</evidence>
<keyword evidence="4" id="KW-0479">Metal-binding</keyword>
<dbReference type="EMBL" id="BNAY01000001">
    <property type="protein sequence ID" value="GHH07694.1"/>
    <property type="molecule type" value="Genomic_DNA"/>
</dbReference>
<dbReference type="SUPFAM" id="SSF48576">
    <property type="entry name" value="Terpenoid synthases"/>
    <property type="match status" value="1"/>
</dbReference>
<comment type="caution">
    <text evidence="7">The sequence shown here is derived from an EMBL/GenBank/DDBJ whole genome shotgun (WGS) entry which is preliminary data.</text>
</comment>
<evidence type="ECO:0000256" key="5">
    <source>
        <dbReference type="ARBA" id="ARBA00022842"/>
    </source>
</evidence>
<name>A0ABQ3LG68_9PSEU</name>